<evidence type="ECO:0000313" key="6">
    <source>
        <dbReference type="Proteomes" id="UP000663836"/>
    </source>
</evidence>
<sequence length="444" mass="52473">MKFELLPNEIFIECFEYLDVLDIFYSFNQLNDRLNKLIRNIPLRINFQYVRKAKFSQFCRQITLDPEIIQQISSLHLSNKDTCGQIKTFLSICSFNKYSNIHSLTLSHVEEENVPVLQSILPLCSKLYTFHLISPQVDEEAIIFALPISNIQKLSIISLRSFLIHIQQSTLITHLTILNCSLEQLLYQLFKYVPLLKYLNVECISKYNRSLKNNTIIDRYNAVHLKHLIIGQFKYRFEDFAKFVLQTPNLQNLTISADYDIGMFDANEWEILIRSSLSFVNIFKFKFGCHRTYKDFAMLNFKQFQTDFWVKQHQWYTQILFEKFLLYIHTIPYLSNIFKLEFNSRKSSNELVNVSNIFDKVTNLTLFHEQITDKCLYRFSNLISLKIVILEQEIIDYSISKYLKMIVNLSNLKHLAISQYQRLILSGELLIILKESSQLSSLTI</sequence>
<dbReference type="Proteomes" id="UP000663870">
    <property type="component" value="Unassembled WGS sequence"/>
</dbReference>
<dbReference type="EMBL" id="CAJNOH010002035">
    <property type="protein sequence ID" value="CAF1268262.1"/>
    <property type="molecule type" value="Genomic_DNA"/>
</dbReference>
<dbReference type="Proteomes" id="UP000663836">
    <property type="component" value="Unassembled WGS sequence"/>
</dbReference>
<dbReference type="AlphaFoldDB" id="A0A819MBK6"/>
<evidence type="ECO:0000313" key="7">
    <source>
        <dbReference type="Proteomes" id="UP000663870"/>
    </source>
</evidence>
<name>A0A819MBK6_9BILA</name>
<evidence type="ECO:0000313" key="5">
    <source>
        <dbReference type="EMBL" id="CAF3977258.1"/>
    </source>
</evidence>
<gene>
    <name evidence="5" type="ORF">JBS370_LOCUS24975</name>
    <name evidence="4" type="ORF">JXQ802_LOCUS43418</name>
    <name evidence="2" type="ORF">PYM288_LOCUS28240</name>
    <name evidence="3" type="ORF">ZHD862_LOCUS32180</name>
</gene>
<evidence type="ECO:0000313" key="3">
    <source>
        <dbReference type="EMBL" id="CAF1382241.1"/>
    </source>
</evidence>
<accession>A0A819MBK6</accession>
<dbReference type="EMBL" id="CAJNOL010003128">
    <property type="protein sequence ID" value="CAF1547972.1"/>
    <property type="molecule type" value="Genomic_DNA"/>
</dbReference>
<dbReference type="Proteomes" id="UP000663864">
    <property type="component" value="Unassembled WGS sequence"/>
</dbReference>
<organism evidence="5 6">
    <name type="scientific">Rotaria sordida</name>
    <dbReference type="NCBI Taxonomy" id="392033"/>
    <lineage>
        <taxon>Eukaryota</taxon>
        <taxon>Metazoa</taxon>
        <taxon>Spiralia</taxon>
        <taxon>Gnathifera</taxon>
        <taxon>Rotifera</taxon>
        <taxon>Eurotatoria</taxon>
        <taxon>Bdelloidea</taxon>
        <taxon>Philodinida</taxon>
        <taxon>Philodinidae</taxon>
        <taxon>Rotaria</taxon>
    </lineage>
</organism>
<proteinExistence type="predicted"/>
<comment type="caution">
    <text evidence="5">The sequence shown here is derived from an EMBL/GenBank/DDBJ whole genome shotgun (WGS) entry which is preliminary data.</text>
</comment>
<protein>
    <recommendedName>
        <fullName evidence="1">F-box domain-containing protein</fullName>
    </recommendedName>
</protein>
<keyword evidence="7" id="KW-1185">Reference proteome</keyword>
<reference evidence="5" key="1">
    <citation type="submission" date="2021-02" db="EMBL/GenBank/DDBJ databases">
        <authorList>
            <person name="Nowell W R."/>
        </authorList>
    </citation>
    <scope>NUCLEOTIDE SEQUENCE</scope>
</reference>
<dbReference type="EMBL" id="CAJOBD010004026">
    <property type="protein sequence ID" value="CAF3977258.1"/>
    <property type="molecule type" value="Genomic_DNA"/>
</dbReference>
<evidence type="ECO:0000313" key="2">
    <source>
        <dbReference type="EMBL" id="CAF1268262.1"/>
    </source>
</evidence>
<dbReference type="EMBL" id="CAJNOT010003413">
    <property type="protein sequence ID" value="CAF1382241.1"/>
    <property type="molecule type" value="Genomic_DNA"/>
</dbReference>
<dbReference type="Proteomes" id="UP000663854">
    <property type="component" value="Unassembled WGS sequence"/>
</dbReference>
<evidence type="ECO:0000313" key="4">
    <source>
        <dbReference type="EMBL" id="CAF1547972.1"/>
    </source>
</evidence>
<dbReference type="PROSITE" id="PS50181">
    <property type="entry name" value="FBOX"/>
    <property type="match status" value="1"/>
</dbReference>
<dbReference type="InterPro" id="IPR001810">
    <property type="entry name" value="F-box_dom"/>
</dbReference>
<feature type="domain" description="F-box" evidence="1">
    <location>
        <begin position="1"/>
        <end position="50"/>
    </location>
</feature>
<dbReference type="SUPFAM" id="SSF52047">
    <property type="entry name" value="RNI-like"/>
    <property type="match status" value="1"/>
</dbReference>
<evidence type="ECO:0000259" key="1">
    <source>
        <dbReference type="PROSITE" id="PS50181"/>
    </source>
</evidence>